<name>A0ABQ3PRQ4_9ACTN</name>
<organism evidence="2 3">
    <name type="scientific">Streptomyces hydrogenans</name>
    <dbReference type="NCBI Taxonomy" id="1873719"/>
    <lineage>
        <taxon>Bacteria</taxon>
        <taxon>Bacillati</taxon>
        <taxon>Actinomycetota</taxon>
        <taxon>Actinomycetes</taxon>
        <taxon>Kitasatosporales</taxon>
        <taxon>Streptomycetaceae</taxon>
        <taxon>Streptomyces</taxon>
    </lineage>
</organism>
<dbReference type="EMBL" id="BNDW01000117">
    <property type="protein sequence ID" value="GHI27705.1"/>
    <property type="molecule type" value="Genomic_DNA"/>
</dbReference>
<gene>
    <name evidence="2" type="ORF">Shyd_90760</name>
</gene>
<proteinExistence type="predicted"/>
<sequence>MCEGPVPRRTPSSLRPRGRAGRGPWLRYRDVPGLSGAANAAVRVLERDRMTPGVVCVALSVWSVRVHGTVRRWRPWEAEFTCPCCGGGWARDRLQEALARLPPRAAAELRVRVERLDDVLLRRTHHEPASDPESAWWHRRC</sequence>
<evidence type="ECO:0000256" key="1">
    <source>
        <dbReference type="SAM" id="MobiDB-lite"/>
    </source>
</evidence>
<keyword evidence="3" id="KW-1185">Reference proteome</keyword>
<evidence type="ECO:0000313" key="3">
    <source>
        <dbReference type="Proteomes" id="UP001052739"/>
    </source>
</evidence>
<dbReference type="Proteomes" id="UP001052739">
    <property type="component" value="Unassembled WGS sequence"/>
</dbReference>
<evidence type="ECO:0000313" key="2">
    <source>
        <dbReference type="EMBL" id="GHI27705.1"/>
    </source>
</evidence>
<feature type="region of interest" description="Disordered" evidence="1">
    <location>
        <begin position="1"/>
        <end position="21"/>
    </location>
</feature>
<accession>A0ABQ3PRQ4</accession>
<comment type="caution">
    <text evidence="2">The sequence shown here is derived from an EMBL/GenBank/DDBJ whole genome shotgun (WGS) entry which is preliminary data.</text>
</comment>
<reference evidence="2" key="1">
    <citation type="submission" date="2024-05" db="EMBL/GenBank/DDBJ databases">
        <title>Whole genome shotgun sequence of Streptomyces hydrogenans NBRC 13475.</title>
        <authorList>
            <person name="Komaki H."/>
            <person name="Tamura T."/>
        </authorList>
    </citation>
    <scope>NUCLEOTIDE SEQUENCE</scope>
    <source>
        <strain evidence="2">NBRC 13475</strain>
    </source>
</reference>
<protein>
    <submittedName>
        <fullName evidence="2">Uncharacterized protein</fullName>
    </submittedName>
</protein>